<protein>
    <submittedName>
        <fullName evidence="2">Uncharacterized protein</fullName>
    </submittedName>
</protein>
<keyword evidence="3" id="KW-1185">Reference proteome</keyword>
<dbReference type="RefSeq" id="XP_062639479.1">
    <property type="nucleotide sequence ID" value="XM_062779746.1"/>
</dbReference>
<dbReference type="GeneID" id="87816359"/>
<proteinExistence type="predicted"/>
<comment type="caution">
    <text evidence="2">The sequence shown here is derived from an EMBL/GenBank/DDBJ whole genome shotgun (WGS) entry which is preliminary data.</text>
</comment>
<gene>
    <name evidence="2" type="ORF">C8A04DRAFT_25917</name>
</gene>
<feature type="compositionally biased region" description="Basic and acidic residues" evidence="1">
    <location>
        <begin position="214"/>
        <end position="224"/>
    </location>
</feature>
<feature type="region of interest" description="Disordered" evidence="1">
    <location>
        <begin position="24"/>
        <end position="44"/>
    </location>
</feature>
<feature type="compositionally biased region" description="Basic residues" evidence="1">
    <location>
        <begin position="229"/>
        <end position="239"/>
    </location>
</feature>
<reference evidence="2" key="2">
    <citation type="submission" date="2023-05" db="EMBL/GenBank/DDBJ databases">
        <authorList>
            <consortium name="Lawrence Berkeley National Laboratory"/>
            <person name="Steindorff A."/>
            <person name="Hensen N."/>
            <person name="Bonometti L."/>
            <person name="Westerberg I."/>
            <person name="Brannstrom I.O."/>
            <person name="Guillou S."/>
            <person name="Cros-Aarteil S."/>
            <person name="Calhoun S."/>
            <person name="Haridas S."/>
            <person name="Kuo A."/>
            <person name="Mondo S."/>
            <person name="Pangilinan J."/>
            <person name="Riley R."/>
            <person name="Labutti K."/>
            <person name="Andreopoulos B."/>
            <person name="Lipzen A."/>
            <person name="Chen C."/>
            <person name="Yanf M."/>
            <person name="Daum C."/>
            <person name="Ng V."/>
            <person name="Clum A."/>
            <person name="Ohm R."/>
            <person name="Martin F."/>
            <person name="Silar P."/>
            <person name="Natvig D."/>
            <person name="Lalanne C."/>
            <person name="Gautier V."/>
            <person name="Ament-Velasquez S.L."/>
            <person name="Kruys A."/>
            <person name="Hutchinson M.I."/>
            <person name="Powell A.J."/>
            <person name="Barry K."/>
            <person name="Miller A.N."/>
            <person name="Grigoriev I.V."/>
            <person name="Debuchy R."/>
            <person name="Gladieux P."/>
            <person name="Thoren M.H."/>
            <person name="Johannesson H."/>
        </authorList>
    </citation>
    <scope>NUCLEOTIDE SEQUENCE</scope>
    <source>
        <strain evidence="2">CBS 141.50</strain>
    </source>
</reference>
<dbReference type="EMBL" id="MU853563">
    <property type="protein sequence ID" value="KAK4146108.1"/>
    <property type="molecule type" value="Genomic_DNA"/>
</dbReference>
<dbReference type="Proteomes" id="UP001302676">
    <property type="component" value="Unassembled WGS sequence"/>
</dbReference>
<name>A0AAN6ZQ29_9PEZI</name>
<evidence type="ECO:0000313" key="3">
    <source>
        <dbReference type="Proteomes" id="UP001302676"/>
    </source>
</evidence>
<organism evidence="2 3">
    <name type="scientific">Dichotomopilus funicola</name>
    <dbReference type="NCBI Taxonomy" id="1934379"/>
    <lineage>
        <taxon>Eukaryota</taxon>
        <taxon>Fungi</taxon>
        <taxon>Dikarya</taxon>
        <taxon>Ascomycota</taxon>
        <taxon>Pezizomycotina</taxon>
        <taxon>Sordariomycetes</taxon>
        <taxon>Sordariomycetidae</taxon>
        <taxon>Sordariales</taxon>
        <taxon>Chaetomiaceae</taxon>
        <taxon>Dichotomopilus</taxon>
    </lineage>
</organism>
<evidence type="ECO:0000256" key="1">
    <source>
        <dbReference type="SAM" id="MobiDB-lite"/>
    </source>
</evidence>
<dbReference type="AlphaFoldDB" id="A0AAN6ZQ29"/>
<feature type="region of interest" description="Disordered" evidence="1">
    <location>
        <begin position="213"/>
        <end position="239"/>
    </location>
</feature>
<reference evidence="2" key="1">
    <citation type="journal article" date="2023" name="Mol. Phylogenet. Evol.">
        <title>Genome-scale phylogeny and comparative genomics of the fungal order Sordariales.</title>
        <authorList>
            <person name="Hensen N."/>
            <person name="Bonometti L."/>
            <person name="Westerberg I."/>
            <person name="Brannstrom I.O."/>
            <person name="Guillou S."/>
            <person name="Cros-Aarteil S."/>
            <person name="Calhoun S."/>
            <person name="Haridas S."/>
            <person name="Kuo A."/>
            <person name="Mondo S."/>
            <person name="Pangilinan J."/>
            <person name="Riley R."/>
            <person name="LaButti K."/>
            <person name="Andreopoulos B."/>
            <person name="Lipzen A."/>
            <person name="Chen C."/>
            <person name="Yan M."/>
            <person name="Daum C."/>
            <person name="Ng V."/>
            <person name="Clum A."/>
            <person name="Steindorff A."/>
            <person name="Ohm R.A."/>
            <person name="Martin F."/>
            <person name="Silar P."/>
            <person name="Natvig D.O."/>
            <person name="Lalanne C."/>
            <person name="Gautier V."/>
            <person name="Ament-Velasquez S.L."/>
            <person name="Kruys A."/>
            <person name="Hutchinson M.I."/>
            <person name="Powell A.J."/>
            <person name="Barry K."/>
            <person name="Miller A.N."/>
            <person name="Grigoriev I.V."/>
            <person name="Debuchy R."/>
            <person name="Gladieux P."/>
            <person name="Hiltunen Thoren M."/>
            <person name="Johannesson H."/>
        </authorList>
    </citation>
    <scope>NUCLEOTIDE SEQUENCE</scope>
    <source>
        <strain evidence="2">CBS 141.50</strain>
    </source>
</reference>
<feature type="compositionally biased region" description="Polar residues" evidence="1">
    <location>
        <begin position="31"/>
        <end position="43"/>
    </location>
</feature>
<accession>A0AAN6ZQ29</accession>
<evidence type="ECO:0000313" key="2">
    <source>
        <dbReference type="EMBL" id="KAK4146108.1"/>
    </source>
</evidence>
<sequence>MAPPAPGNGIKKAKTFTSLLSTTRAKRQGSLPRQNTASSSISRNDGETRLANSIHYPPEWPKPDGIFDAVRRLIHGYDLVCHMLVDTELSKKPFVFRAFRRRLVLPPPVLELYNALQDAIFDIETRLSFPLQYHAVWKARVSSGWRMNGELESAQDSLQFLAEGFYSKILNPIKLAMLQKIWIINHDEFLRTFKEDYGEVLKSCETVQKALHQITDDAKPREAGDATSPHKKHKMPDVA</sequence>